<dbReference type="Proteomes" id="UP000694867">
    <property type="component" value="Unplaced"/>
</dbReference>
<organism evidence="7 8">
    <name type="scientific">Galendromus occidentalis</name>
    <name type="common">western predatory mite</name>
    <dbReference type="NCBI Taxonomy" id="34638"/>
    <lineage>
        <taxon>Eukaryota</taxon>
        <taxon>Metazoa</taxon>
        <taxon>Ecdysozoa</taxon>
        <taxon>Arthropoda</taxon>
        <taxon>Chelicerata</taxon>
        <taxon>Arachnida</taxon>
        <taxon>Acari</taxon>
        <taxon>Parasitiformes</taxon>
        <taxon>Mesostigmata</taxon>
        <taxon>Gamasina</taxon>
        <taxon>Phytoseioidea</taxon>
        <taxon>Phytoseiidae</taxon>
        <taxon>Typhlodrominae</taxon>
        <taxon>Galendromus</taxon>
    </lineage>
</organism>
<dbReference type="RefSeq" id="XP_003739174.1">
    <property type="nucleotide sequence ID" value="XM_003739126.2"/>
</dbReference>
<dbReference type="InterPro" id="IPR036866">
    <property type="entry name" value="RibonucZ/Hydroxyglut_hydro"/>
</dbReference>
<comment type="similarity">
    <text evidence="3">Belongs to the metallo-beta-lactamase superfamily. RNA-metabolizing metallo-beta-lactamase-like family. INTS9 subfamily.</text>
</comment>
<gene>
    <name evidence="8" type="primary">LOC100897815</name>
</gene>
<dbReference type="GO" id="GO:0032039">
    <property type="term" value="C:integrator complex"/>
    <property type="evidence" value="ECO:0007669"/>
    <property type="project" value="InterPro"/>
</dbReference>
<evidence type="ECO:0000256" key="2">
    <source>
        <dbReference type="ARBA" id="ARBA00004496"/>
    </source>
</evidence>
<dbReference type="KEGG" id="goe:100897815"/>
<dbReference type="PANTHER" id="PTHR46094:SF1">
    <property type="entry name" value="INTEGRATOR COMPLEX SUBUNIT 9"/>
    <property type="match status" value="1"/>
</dbReference>
<dbReference type="InterPro" id="IPR022712">
    <property type="entry name" value="Beta_Casp"/>
</dbReference>
<dbReference type="Gene3D" id="3.60.15.10">
    <property type="entry name" value="Ribonuclease Z/Hydroxyacylglutathione hydrolase-like"/>
    <property type="match status" value="1"/>
</dbReference>
<reference evidence="8" key="1">
    <citation type="submission" date="2025-08" db="UniProtKB">
        <authorList>
            <consortium name="RefSeq"/>
        </authorList>
    </citation>
    <scope>IDENTIFICATION</scope>
</reference>
<sequence>MKLYSLSDNPNKPCYLLKHKNSMIMLDCALDLSSIMSFLPLTMVTSPRLSQLSTWTARDGAMEDSVDFRENNGRAFINAEPEFLLPELGMINVGDIDVILISNYTNMLALPFITEDSNFRGEVYMTEPTALIGRLYMEELIEYIDRCPKPKVAQKIYKEIEFFGQLGPFHTDGSKVSLWQEIYTLKNVANCLTKVKTVGFNQKLSIFGNLQVSCASAGYCVGSCNWMIQSDMEKIGYMASSSTFTTHPKPIEHQFLRGVDVLLIASLNQTPLANPNTLLGELCQAVENTLKSGGNVLIPCSSAGVVYDLFECLSGHLESKGILNTMYFVSPVAHKSLAYSGILAEWLTAAKQQKVYIPEEPFPHSHLMKCGRLKVYESIADEAFMNEFHVPSVVFAGHPSLRFGDSVHLMELWQNDPSNAVIFTEPDFNYVDAVAPFQPISIKVLYYPIDTLLTFSQANKLLREMRPNVLVTHNVYNEAPANCTNRSEVALEPEFRFLTVKRPEVVQIPIKRRIQKVEMDPKLADDVVPVETEFKKGVAVSSLTASLTVKNNQCTLGKPTNTTKISHPYGELSVKQFTAKLAKQGFVDIKTETIGNATTIHLPREGVLIRLEDHSTHICDSVDTTVRSRIQKIVLESLGKF</sequence>
<dbReference type="SMART" id="SM01027">
    <property type="entry name" value="Beta-Casp"/>
    <property type="match status" value="1"/>
</dbReference>
<evidence type="ECO:0000313" key="7">
    <source>
        <dbReference type="Proteomes" id="UP000694867"/>
    </source>
</evidence>
<dbReference type="InterPro" id="IPR001279">
    <property type="entry name" value="Metallo-B-lactamas"/>
</dbReference>
<evidence type="ECO:0000256" key="3">
    <source>
        <dbReference type="ARBA" id="ARBA00006861"/>
    </source>
</evidence>
<dbReference type="SUPFAM" id="SSF56281">
    <property type="entry name" value="Metallo-hydrolase/oxidoreductase"/>
    <property type="match status" value="1"/>
</dbReference>
<dbReference type="AlphaFoldDB" id="A0AAJ6QP14"/>
<protein>
    <submittedName>
        <fullName evidence="8">Integrator complex subunit 9</fullName>
    </submittedName>
</protein>
<dbReference type="GeneID" id="100897815"/>
<dbReference type="GO" id="GO:0005737">
    <property type="term" value="C:cytoplasm"/>
    <property type="evidence" value="ECO:0007669"/>
    <property type="project" value="UniProtKB-SubCell"/>
</dbReference>
<evidence type="ECO:0000313" key="8">
    <source>
        <dbReference type="RefSeq" id="XP_003739174.1"/>
    </source>
</evidence>
<keyword evidence="7" id="KW-1185">Reference proteome</keyword>
<accession>A0AAJ6QP14</accession>
<feature type="domain" description="Beta-Casp" evidence="6">
    <location>
        <begin position="306"/>
        <end position="434"/>
    </location>
</feature>
<evidence type="ECO:0000256" key="1">
    <source>
        <dbReference type="ARBA" id="ARBA00004123"/>
    </source>
</evidence>
<dbReference type="GO" id="GO:0034472">
    <property type="term" value="P:snRNA 3'-end processing"/>
    <property type="evidence" value="ECO:0007669"/>
    <property type="project" value="TreeGrafter"/>
</dbReference>
<dbReference type="InterPro" id="IPR048660">
    <property type="entry name" value="IntS9-like_C"/>
</dbReference>
<comment type="subcellular location">
    <subcellularLocation>
        <location evidence="2">Cytoplasm</location>
    </subcellularLocation>
    <subcellularLocation>
        <location evidence="1">Nucleus</location>
    </subcellularLocation>
</comment>
<dbReference type="Pfam" id="PF21382">
    <property type="entry name" value="IntS9_C"/>
    <property type="match status" value="1"/>
</dbReference>
<evidence type="ECO:0000256" key="4">
    <source>
        <dbReference type="ARBA" id="ARBA00022490"/>
    </source>
</evidence>
<evidence type="ECO:0000259" key="6">
    <source>
        <dbReference type="SMART" id="SM01027"/>
    </source>
</evidence>
<name>A0AAJ6QP14_9ACAR</name>
<dbReference type="Pfam" id="PF10996">
    <property type="entry name" value="Beta-Casp"/>
    <property type="match status" value="1"/>
</dbReference>
<dbReference type="InterPro" id="IPR027074">
    <property type="entry name" value="Integrator_9su"/>
</dbReference>
<dbReference type="CTD" id="55756"/>
<proteinExistence type="inferred from homology"/>
<keyword evidence="4" id="KW-0963">Cytoplasm</keyword>
<dbReference type="PANTHER" id="PTHR46094">
    <property type="entry name" value="INTEGRATOR COMPLEX SUBUNIT 9"/>
    <property type="match status" value="1"/>
</dbReference>
<dbReference type="Pfam" id="PF16661">
    <property type="entry name" value="Lactamase_B_6"/>
    <property type="match status" value="1"/>
</dbReference>
<keyword evidence="5" id="KW-0539">Nucleus</keyword>
<evidence type="ECO:0000256" key="5">
    <source>
        <dbReference type="ARBA" id="ARBA00023242"/>
    </source>
</evidence>